<evidence type="ECO:0000313" key="6">
    <source>
        <dbReference type="Proteomes" id="UP000294257"/>
    </source>
</evidence>
<keyword evidence="1" id="KW-0285">Flavoprotein</keyword>
<dbReference type="RefSeq" id="WP_242613762.1">
    <property type="nucleotide sequence ID" value="NZ_SGWQ01000014.1"/>
</dbReference>
<proteinExistence type="predicted"/>
<dbReference type="InterPro" id="IPR036188">
    <property type="entry name" value="FAD/NAD-bd_sf"/>
</dbReference>
<dbReference type="AlphaFoldDB" id="A0A4Q7KEW0"/>
<dbReference type="Gene3D" id="3.50.50.60">
    <property type="entry name" value="FAD/NAD(P)-binding domain"/>
    <property type="match status" value="1"/>
</dbReference>
<evidence type="ECO:0000256" key="2">
    <source>
        <dbReference type="ARBA" id="ARBA00022827"/>
    </source>
</evidence>
<comment type="caution">
    <text evidence="5">The sequence shown here is derived from an EMBL/GenBank/DDBJ whole genome shotgun (WGS) entry which is preliminary data.</text>
</comment>
<evidence type="ECO:0000256" key="4">
    <source>
        <dbReference type="ARBA" id="ARBA00023033"/>
    </source>
</evidence>
<protein>
    <submittedName>
        <fullName evidence="5">Putative NAD(P)-binding protein</fullName>
    </submittedName>
</protein>
<sequence length="232" mass="25088">MSKRIHVVVIGGGTGGLCLAQGLRQAGVSVAVYERSRSRTERLQGFRVHINPHGSRALHECLPSHLWEAFVATTGTSGNNFGMITEQLGELMHLSENDLTRGQHDPTATHYSVSRITLHQVLSSELDEVLHYDKVFERYERNADGTITCHFADGSTAVGDVVVAADGANSRVRRQYLPHAERVDTGVINVGGKLPLTDEVRAALPARLCDGPNSVIAPGPAACSSRRTTWTA</sequence>
<dbReference type="PRINTS" id="PR00420">
    <property type="entry name" value="RNGMNOXGNASE"/>
</dbReference>
<dbReference type="GO" id="GO:0004497">
    <property type="term" value="F:monooxygenase activity"/>
    <property type="evidence" value="ECO:0007669"/>
    <property type="project" value="UniProtKB-KW"/>
</dbReference>
<evidence type="ECO:0000313" key="5">
    <source>
        <dbReference type="EMBL" id="RZS31400.1"/>
    </source>
</evidence>
<keyword evidence="2" id="KW-0274">FAD</keyword>
<dbReference type="SUPFAM" id="SSF51905">
    <property type="entry name" value="FAD/NAD(P)-binding domain"/>
    <property type="match status" value="1"/>
</dbReference>
<dbReference type="Pfam" id="PF13450">
    <property type="entry name" value="NAD_binding_8"/>
    <property type="match status" value="1"/>
</dbReference>
<dbReference type="PANTHER" id="PTHR47178:SF5">
    <property type="entry name" value="FAD-BINDING DOMAIN-CONTAINING PROTEIN"/>
    <property type="match status" value="1"/>
</dbReference>
<evidence type="ECO:0000256" key="1">
    <source>
        <dbReference type="ARBA" id="ARBA00022630"/>
    </source>
</evidence>
<keyword evidence="6" id="KW-1185">Reference proteome</keyword>
<dbReference type="Proteomes" id="UP000294257">
    <property type="component" value="Unassembled WGS sequence"/>
</dbReference>
<accession>A0A4Q7KEW0</accession>
<organism evidence="5 6">
    <name type="scientific">Herbihabitans rhizosphaerae</name>
    <dbReference type="NCBI Taxonomy" id="1872711"/>
    <lineage>
        <taxon>Bacteria</taxon>
        <taxon>Bacillati</taxon>
        <taxon>Actinomycetota</taxon>
        <taxon>Actinomycetes</taxon>
        <taxon>Pseudonocardiales</taxon>
        <taxon>Pseudonocardiaceae</taxon>
        <taxon>Herbihabitans</taxon>
    </lineage>
</organism>
<reference evidence="5 6" key="1">
    <citation type="submission" date="2019-02" db="EMBL/GenBank/DDBJ databases">
        <title>Genomic Encyclopedia of Type Strains, Phase IV (KMG-IV): sequencing the most valuable type-strain genomes for metagenomic binning, comparative biology and taxonomic classification.</title>
        <authorList>
            <person name="Goeker M."/>
        </authorList>
    </citation>
    <scope>NUCLEOTIDE SEQUENCE [LARGE SCALE GENOMIC DNA]</scope>
    <source>
        <strain evidence="5 6">DSM 101727</strain>
    </source>
</reference>
<name>A0A4Q7KEW0_9PSEU</name>
<gene>
    <name evidence="5" type="ORF">EV193_11491</name>
</gene>
<keyword evidence="4" id="KW-0503">Monooxygenase</keyword>
<dbReference type="PANTHER" id="PTHR47178">
    <property type="entry name" value="MONOOXYGENASE, FAD-BINDING"/>
    <property type="match status" value="1"/>
</dbReference>
<evidence type="ECO:0000256" key="3">
    <source>
        <dbReference type="ARBA" id="ARBA00023002"/>
    </source>
</evidence>
<dbReference type="EMBL" id="SGWQ01000014">
    <property type="protein sequence ID" value="RZS31400.1"/>
    <property type="molecule type" value="Genomic_DNA"/>
</dbReference>
<keyword evidence="3" id="KW-0560">Oxidoreductase</keyword>